<organism evidence="2 3">
    <name type="scientific">Nocardia higoensis</name>
    <dbReference type="NCBI Taxonomy" id="228599"/>
    <lineage>
        <taxon>Bacteria</taxon>
        <taxon>Bacillati</taxon>
        <taxon>Actinomycetota</taxon>
        <taxon>Actinomycetes</taxon>
        <taxon>Mycobacteriales</taxon>
        <taxon>Nocardiaceae</taxon>
        <taxon>Nocardia</taxon>
    </lineage>
</organism>
<evidence type="ECO:0000256" key="1">
    <source>
        <dbReference type="SAM" id="SignalP"/>
    </source>
</evidence>
<keyword evidence="1" id="KW-0732">Signal</keyword>
<dbReference type="PROSITE" id="PS51318">
    <property type="entry name" value="TAT"/>
    <property type="match status" value="1"/>
</dbReference>
<name>A0ABS0D9J6_9NOCA</name>
<dbReference type="RefSeq" id="WP_195001497.1">
    <property type="nucleotide sequence ID" value="NZ_JADLQN010000001.1"/>
</dbReference>
<dbReference type="InterPro" id="IPR006311">
    <property type="entry name" value="TAT_signal"/>
</dbReference>
<evidence type="ECO:0000313" key="3">
    <source>
        <dbReference type="Proteomes" id="UP000707731"/>
    </source>
</evidence>
<evidence type="ECO:0008006" key="4">
    <source>
        <dbReference type="Google" id="ProtNLM"/>
    </source>
</evidence>
<gene>
    <name evidence="2" type="ORF">IU449_09625</name>
</gene>
<accession>A0ABS0D9J6</accession>
<dbReference type="Proteomes" id="UP000707731">
    <property type="component" value="Unassembled WGS sequence"/>
</dbReference>
<reference evidence="2 3" key="1">
    <citation type="submission" date="2020-10" db="EMBL/GenBank/DDBJ databases">
        <title>Identification of Nocardia species via Next-generation sequencing and recognition of intraspecies genetic diversity.</title>
        <authorList>
            <person name="Li P."/>
            <person name="Li P."/>
            <person name="Lu B."/>
        </authorList>
    </citation>
    <scope>NUCLEOTIDE SEQUENCE [LARGE SCALE GENOMIC DNA]</scope>
    <source>
        <strain evidence="2 3">BJ06-0143</strain>
    </source>
</reference>
<comment type="caution">
    <text evidence="2">The sequence shown here is derived from an EMBL/GenBank/DDBJ whole genome shotgun (WGS) entry which is preliminary data.</text>
</comment>
<feature type="signal peptide" evidence="1">
    <location>
        <begin position="1"/>
        <end position="32"/>
    </location>
</feature>
<dbReference type="EMBL" id="JADLQN010000001">
    <property type="protein sequence ID" value="MBF6354800.1"/>
    <property type="molecule type" value="Genomic_DNA"/>
</dbReference>
<feature type="chain" id="PRO_5046305383" description="Secreted protein" evidence="1">
    <location>
        <begin position="33"/>
        <end position="102"/>
    </location>
</feature>
<keyword evidence="3" id="KW-1185">Reference proteome</keyword>
<evidence type="ECO:0000313" key="2">
    <source>
        <dbReference type="EMBL" id="MBF6354800.1"/>
    </source>
</evidence>
<proteinExistence type="predicted"/>
<sequence>MNSTTRSEQTRRRVARVAMAGALAAIPLTALAVPASAQPTVPGMTEVRHGHHDRDRFGCDAPGRWDDWAHSPGHRDDCKHWDDPHVQFFHHHRPAGIFFGSS</sequence>
<protein>
    <recommendedName>
        <fullName evidence="4">Secreted protein</fullName>
    </recommendedName>
</protein>